<protein>
    <submittedName>
        <fullName evidence="1">Uncharacterized protein</fullName>
    </submittedName>
</protein>
<reference evidence="1 2" key="1">
    <citation type="journal article" date="2014" name="Nat. Genet.">
        <title>Genome sequence of the hot pepper provides insights into the evolution of pungency in Capsicum species.</title>
        <authorList>
            <person name="Kim S."/>
            <person name="Park M."/>
            <person name="Yeom S.I."/>
            <person name="Kim Y.M."/>
            <person name="Lee J.M."/>
            <person name="Lee H.A."/>
            <person name="Seo E."/>
            <person name="Choi J."/>
            <person name="Cheong K."/>
            <person name="Kim K.T."/>
            <person name="Jung K."/>
            <person name="Lee G.W."/>
            <person name="Oh S.K."/>
            <person name="Bae C."/>
            <person name="Kim S.B."/>
            <person name="Lee H.Y."/>
            <person name="Kim S.Y."/>
            <person name="Kim M.S."/>
            <person name="Kang B.C."/>
            <person name="Jo Y.D."/>
            <person name="Yang H.B."/>
            <person name="Jeong H.J."/>
            <person name="Kang W.H."/>
            <person name="Kwon J.K."/>
            <person name="Shin C."/>
            <person name="Lim J.Y."/>
            <person name="Park J.H."/>
            <person name="Huh J.H."/>
            <person name="Kim J.S."/>
            <person name="Kim B.D."/>
            <person name="Cohen O."/>
            <person name="Paran I."/>
            <person name="Suh M.C."/>
            <person name="Lee S.B."/>
            <person name="Kim Y.K."/>
            <person name="Shin Y."/>
            <person name="Noh S.J."/>
            <person name="Park J."/>
            <person name="Seo Y.S."/>
            <person name="Kwon S.Y."/>
            <person name="Kim H.A."/>
            <person name="Park J.M."/>
            <person name="Kim H.J."/>
            <person name="Choi S.B."/>
            <person name="Bosland P.W."/>
            <person name="Reeves G."/>
            <person name="Jo S.H."/>
            <person name="Lee B.W."/>
            <person name="Cho H.T."/>
            <person name="Choi H.S."/>
            <person name="Lee M.S."/>
            <person name="Yu Y."/>
            <person name="Do Choi Y."/>
            <person name="Park B.S."/>
            <person name="van Deynze A."/>
            <person name="Ashrafi H."/>
            <person name="Hill T."/>
            <person name="Kim W.T."/>
            <person name="Pai H.S."/>
            <person name="Ahn H.K."/>
            <person name="Yeam I."/>
            <person name="Giovannoni J.J."/>
            <person name="Rose J.K."/>
            <person name="Sorensen I."/>
            <person name="Lee S.J."/>
            <person name="Kim R.W."/>
            <person name="Choi I.Y."/>
            <person name="Choi B.S."/>
            <person name="Lim J.S."/>
            <person name="Lee Y.H."/>
            <person name="Choi D."/>
        </authorList>
    </citation>
    <scope>NUCLEOTIDE SEQUENCE [LARGE SCALE GENOMIC DNA]</scope>
    <source>
        <strain evidence="2">cv. CM334</strain>
    </source>
</reference>
<dbReference type="STRING" id="4072.A0A1U8DZ98"/>
<accession>A0A1U8DZ98</accession>
<organism evidence="1 2">
    <name type="scientific">Capsicum annuum</name>
    <name type="common">Capsicum pepper</name>
    <dbReference type="NCBI Taxonomy" id="4072"/>
    <lineage>
        <taxon>Eukaryota</taxon>
        <taxon>Viridiplantae</taxon>
        <taxon>Streptophyta</taxon>
        <taxon>Embryophyta</taxon>
        <taxon>Tracheophyta</taxon>
        <taxon>Spermatophyta</taxon>
        <taxon>Magnoliopsida</taxon>
        <taxon>eudicotyledons</taxon>
        <taxon>Gunneridae</taxon>
        <taxon>Pentapetalae</taxon>
        <taxon>asterids</taxon>
        <taxon>lamiids</taxon>
        <taxon>Solanales</taxon>
        <taxon>Solanaceae</taxon>
        <taxon>Solanoideae</taxon>
        <taxon>Capsiceae</taxon>
        <taxon>Capsicum</taxon>
    </lineage>
</organism>
<evidence type="ECO:0000313" key="2">
    <source>
        <dbReference type="Proteomes" id="UP000222542"/>
    </source>
</evidence>
<dbReference type="Proteomes" id="UP000222542">
    <property type="component" value="Unassembled WGS sequence"/>
</dbReference>
<sequence length="538" mass="61149">MDVWSWICELPDSEKWSTTENDDNSSITYNLATSITNSNQSIQFKAEKKLEPNSETINSSLVFSICLLGFHDTSQEEVTVWVSDTCPLSSDKPFLPLVLQLLQEIISCSPTAHGSTCPRSQLQKLQPDPVLWIFDSHSPESFSNFFNLIFLTRLFWMLAFDAPPAVGSLYFHSLLAPNLEAFSCKHAPVLRTFFISVGTDVELCFMRTFGYMLAKWLILREVNGVGLKSLTPLAPHYLGFSYATEAHGLWILKGYAPVKAMKTRRMNIDNFQFPVVESKEIALKYTLAHQQLEAVIQFEYTVGFYDGFIQVRARLDNIRLGVARLGFNKNDDDEDSYLQEKHFPSRIRVWVGPEVGANYVGGLSLGRSTNNVEREFEMQRVLKGNFGNSKQSEVKTRAKMATKSKLKNWRWDQEAEGNAVVYEAILCDHVSGCEIATWKPVNGDEKNNQLMNNFRGRYFGGNRAFTKKGGLVFAGEECGEEVGWRLSKEMEGSVLKWRVGGQVWLSYWPNNVRSSYNDTRLVEWCDEVDLPLIPGKIF</sequence>
<dbReference type="OMA" id="YFETRCV"/>
<dbReference type="Gramene" id="PHT63902">
    <property type="protein sequence ID" value="PHT63902"/>
    <property type="gene ID" value="T459_32200"/>
</dbReference>
<dbReference type="OrthoDB" id="1852153at2759"/>
<dbReference type="AlphaFoldDB" id="A0A1U8DZ98"/>
<dbReference type="EMBL" id="AYRZ02000021">
    <property type="protein sequence ID" value="PHT63902.1"/>
    <property type="molecule type" value="Genomic_DNA"/>
</dbReference>
<proteinExistence type="predicted"/>
<dbReference type="PANTHER" id="PTHR31439:SF7">
    <property type="entry name" value="EXPRESSED PROTEIN"/>
    <property type="match status" value="1"/>
</dbReference>
<evidence type="ECO:0000313" key="1">
    <source>
        <dbReference type="EMBL" id="PHT63902.1"/>
    </source>
</evidence>
<name>A0A1U8DZ98_CAPAN</name>
<reference evidence="1 2" key="2">
    <citation type="journal article" date="2017" name="Genome Biol.">
        <title>New reference genome sequences of hot pepper reveal the massive evolution of plant disease-resistance genes by retroduplication.</title>
        <authorList>
            <person name="Kim S."/>
            <person name="Park J."/>
            <person name="Yeom S.I."/>
            <person name="Kim Y.M."/>
            <person name="Seo E."/>
            <person name="Kim K.T."/>
            <person name="Kim M.S."/>
            <person name="Lee J.M."/>
            <person name="Cheong K."/>
            <person name="Shin H.S."/>
            <person name="Kim S.B."/>
            <person name="Han K."/>
            <person name="Lee J."/>
            <person name="Park M."/>
            <person name="Lee H.A."/>
            <person name="Lee H.Y."/>
            <person name="Lee Y."/>
            <person name="Oh S."/>
            <person name="Lee J.H."/>
            <person name="Choi E."/>
            <person name="Choi E."/>
            <person name="Lee S.E."/>
            <person name="Jeon J."/>
            <person name="Kim H."/>
            <person name="Choi G."/>
            <person name="Song H."/>
            <person name="Lee J."/>
            <person name="Lee S.C."/>
            <person name="Kwon J.K."/>
            <person name="Lee H.Y."/>
            <person name="Koo N."/>
            <person name="Hong Y."/>
            <person name="Kim R.W."/>
            <person name="Kang W.H."/>
            <person name="Huh J.H."/>
            <person name="Kang B.C."/>
            <person name="Yang T.J."/>
            <person name="Lee Y.H."/>
            <person name="Bennetzen J.L."/>
            <person name="Choi D."/>
        </authorList>
    </citation>
    <scope>NUCLEOTIDE SEQUENCE [LARGE SCALE GENOMIC DNA]</scope>
    <source>
        <strain evidence="2">cv. CM334</strain>
    </source>
</reference>
<keyword evidence="2" id="KW-1185">Reference proteome</keyword>
<dbReference type="KEGG" id="cann:107840213"/>
<gene>
    <name evidence="1" type="ORF">T459_32200</name>
</gene>
<comment type="caution">
    <text evidence="1">The sequence shown here is derived from an EMBL/GenBank/DDBJ whole genome shotgun (WGS) entry which is preliminary data.</text>
</comment>
<dbReference type="PANTHER" id="PTHR31439">
    <property type="entry name" value="EXPRESSED PROTEIN"/>
    <property type="match status" value="1"/>
</dbReference>